<sequence length="123" mass="14182">MIIYIAGPITGVIDYKRKFEAAEKMLINMGHIAINPAYLPSGLKDYMPICKAMIDQADAVYFLTGWQQSKGAKEEYEYAQKKKKSMYFEEDFIKGNHDIPLKNTPDFIKKYLSYKNSTKPLII</sequence>
<evidence type="ECO:0008006" key="3">
    <source>
        <dbReference type="Google" id="ProtNLM"/>
    </source>
</evidence>
<dbReference type="InterPro" id="IPR025518">
    <property type="entry name" value="DUF4406"/>
</dbReference>
<evidence type="ECO:0000313" key="2">
    <source>
        <dbReference type="Proteomes" id="UP000236497"/>
    </source>
</evidence>
<evidence type="ECO:0000313" key="1">
    <source>
        <dbReference type="EMBL" id="CRZ34616.1"/>
    </source>
</evidence>
<dbReference type="Pfam" id="PF14359">
    <property type="entry name" value="DUF4406"/>
    <property type="match status" value="1"/>
</dbReference>
<dbReference type="EMBL" id="CVTD020000015">
    <property type="protein sequence ID" value="CRZ34616.1"/>
    <property type="molecule type" value="Genomic_DNA"/>
</dbReference>
<dbReference type="Proteomes" id="UP000236497">
    <property type="component" value="Unassembled WGS sequence"/>
</dbReference>
<keyword evidence="2" id="KW-1185">Reference proteome</keyword>
<accession>A0A0H5SIK0</accession>
<dbReference type="SUPFAM" id="SSF52309">
    <property type="entry name" value="N-(deoxy)ribosyltransferase-like"/>
    <property type="match status" value="1"/>
</dbReference>
<organism evidence="1 2">
    <name type="scientific">Herbinix hemicellulosilytica</name>
    <dbReference type="NCBI Taxonomy" id="1564487"/>
    <lineage>
        <taxon>Bacteria</taxon>
        <taxon>Bacillati</taxon>
        <taxon>Bacillota</taxon>
        <taxon>Clostridia</taxon>
        <taxon>Lachnospirales</taxon>
        <taxon>Lachnospiraceae</taxon>
        <taxon>Herbinix</taxon>
    </lineage>
</organism>
<reference evidence="1 2" key="1">
    <citation type="submission" date="2015-06" db="EMBL/GenBank/DDBJ databases">
        <authorList>
            <person name="Wibberg Daniel"/>
        </authorList>
    </citation>
    <scope>NUCLEOTIDE SEQUENCE [LARGE SCALE GENOMIC DNA]</scope>
    <source>
        <strain evidence="1 2">T3/55T</strain>
    </source>
</reference>
<dbReference type="AlphaFoldDB" id="A0A0H5SIK0"/>
<gene>
    <name evidence="1" type="ORF">HHT355_1415</name>
</gene>
<dbReference type="Gene3D" id="3.40.50.10400">
    <property type="entry name" value="Hypothetical protein PA1492"/>
    <property type="match status" value="1"/>
</dbReference>
<dbReference type="OrthoDB" id="2376767at2"/>
<proteinExistence type="predicted"/>
<dbReference type="RefSeq" id="WP_103202706.1">
    <property type="nucleotide sequence ID" value="NZ_CVTD020000015.1"/>
</dbReference>
<name>A0A0H5SIK0_HERHM</name>
<protein>
    <recommendedName>
        <fullName evidence="3">DUF4406 domain-containing protein</fullName>
    </recommendedName>
</protein>